<dbReference type="PANTHER" id="PTHR24088:SF0">
    <property type="entry name" value="SMALL RIBOSOMAL SUBUNIT PROTEIN US17M"/>
    <property type="match status" value="1"/>
</dbReference>
<dbReference type="AlphaFoldDB" id="A0A068YAM9"/>
<dbReference type="STRING" id="6211.A0A068YAM9"/>
<dbReference type="Gene3D" id="2.40.50.140">
    <property type="entry name" value="Nucleic acid-binding proteins"/>
    <property type="match status" value="1"/>
</dbReference>
<reference evidence="1" key="1">
    <citation type="journal article" date="2013" name="Nature">
        <title>The genomes of four tapeworm species reveal adaptations to parasitism.</title>
        <authorList>
            <person name="Tsai I.J."/>
            <person name="Zarowiecki M."/>
            <person name="Holroyd N."/>
            <person name="Garciarrubio A."/>
            <person name="Sanchez-Flores A."/>
            <person name="Brooks K.L."/>
            <person name="Tracey A."/>
            <person name="Bobes R.J."/>
            <person name="Fragoso G."/>
            <person name="Sciutto E."/>
            <person name="Aslett M."/>
            <person name="Beasley H."/>
            <person name="Bennett H.M."/>
            <person name="Cai J."/>
            <person name="Camicia F."/>
            <person name="Clark R."/>
            <person name="Cucher M."/>
            <person name="De Silva N."/>
            <person name="Day T.A."/>
            <person name="Deplazes P."/>
            <person name="Estrada K."/>
            <person name="Fernandez C."/>
            <person name="Holland P.W."/>
            <person name="Hou J."/>
            <person name="Hu S."/>
            <person name="Huckvale T."/>
            <person name="Hung S.S."/>
            <person name="Kamenetzky L."/>
            <person name="Keane J.A."/>
            <person name="Kiss F."/>
            <person name="Koziol U."/>
            <person name="Lambert O."/>
            <person name="Liu K."/>
            <person name="Luo X."/>
            <person name="Luo Y."/>
            <person name="Macchiaroli N."/>
            <person name="Nichol S."/>
            <person name="Paps J."/>
            <person name="Parkinson J."/>
            <person name="Pouchkina-Stantcheva N."/>
            <person name="Riddiford N."/>
            <person name="Rosenzvit M."/>
            <person name="Salinas G."/>
            <person name="Wasmuth J.D."/>
            <person name="Zamanian M."/>
            <person name="Zheng Y."/>
            <person name="Cai X."/>
            <person name="Soberon X."/>
            <person name="Olson P.D."/>
            <person name="Laclette J.P."/>
            <person name="Brehm K."/>
            <person name="Berriman M."/>
            <person name="Garciarrubio A."/>
            <person name="Bobes R.J."/>
            <person name="Fragoso G."/>
            <person name="Sanchez-Flores A."/>
            <person name="Estrada K."/>
            <person name="Cevallos M.A."/>
            <person name="Morett E."/>
            <person name="Gonzalez V."/>
            <person name="Portillo T."/>
            <person name="Ochoa-Leyva A."/>
            <person name="Jose M.V."/>
            <person name="Sciutto E."/>
            <person name="Landa A."/>
            <person name="Jimenez L."/>
            <person name="Valdes V."/>
            <person name="Carrero J.C."/>
            <person name="Larralde C."/>
            <person name="Morales-Montor J."/>
            <person name="Limon-Lason J."/>
            <person name="Soberon X."/>
            <person name="Laclette J.P."/>
        </authorList>
    </citation>
    <scope>NUCLEOTIDE SEQUENCE [LARGE SCALE GENOMIC DNA]</scope>
</reference>
<keyword evidence="1" id="KW-0687">Ribonucleoprotein</keyword>
<dbReference type="InterPro" id="IPR039193">
    <property type="entry name" value="Ribosomal_uS17m_metazoa"/>
</dbReference>
<dbReference type="SUPFAM" id="SSF50249">
    <property type="entry name" value="Nucleic acid-binding proteins"/>
    <property type="match status" value="1"/>
</dbReference>
<dbReference type="Proteomes" id="UP000017246">
    <property type="component" value="Unassembled WGS sequence"/>
</dbReference>
<reference evidence="1" key="2">
    <citation type="submission" date="2015-11" db="EMBL/GenBank/DDBJ databases">
        <authorList>
            <person name="Zhang Y."/>
            <person name="Guo Z."/>
        </authorList>
    </citation>
    <scope>NUCLEOTIDE SEQUENCE</scope>
</reference>
<organism evidence="1 2">
    <name type="scientific">Echinococcus multilocularis</name>
    <name type="common">Fox tapeworm</name>
    <dbReference type="NCBI Taxonomy" id="6211"/>
    <lineage>
        <taxon>Eukaryota</taxon>
        <taxon>Metazoa</taxon>
        <taxon>Spiralia</taxon>
        <taxon>Lophotrochozoa</taxon>
        <taxon>Platyhelminthes</taxon>
        <taxon>Cestoda</taxon>
        <taxon>Eucestoda</taxon>
        <taxon>Cyclophyllidea</taxon>
        <taxon>Taeniidae</taxon>
        <taxon>Echinococcus</taxon>
    </lineage>
</organism>
<dbReference type="OrthoDB" id="274752at2759"/>
<dbReference type="GO" id="GO:0032543">
    <property type="term" value="P:mitochondrial translation"/>
    <property type="evidence" value="ECO:0007669"/>
    <property type="project" value="TreeGrafter"/>
</dbReference>
<evidence type="ECO:0000313" key="2">
    <source>
        <dbReference type="Proteomes" id="UP000017246"/>
    </source>
</evidence>
<dbReference type="OMA" id="LITHEVK"/>
<dbReference type="GO" id="GO:0003735">
    <property type="term" value="F:structural constituent of ribosome"/>
    <property type="evidence" value="ECO:0007669"/>
    <property type="project" value="InterPro"/>
</dbReference>
<protein>
    <submittedName>
        <fullName evidence="1">28S ribosomal protein S17 mitochondrial</fullName>
    </submittedName>
</protein>
<dbReference type="eggNOG" id="KOG3447">
    <property type="taxonomic scope" value="Eukaryota"/>
</dbReference>
<keyword evidence="1" id="KW-0689">Ribosomal protein</keyword>
<dbReference type="EMBL" id="LN902846">
    <property type="protein sequence ID" value="CDS41582.1"/>
    <property type="molecule type" value="Genomic_DNA"/>
</dbReference>
<dbReference type="GO" id="GO:0005763">
    <property type="term" value="C:mitochondrial small ribosomal subunit"/>
    <property type="evidence" value="ECO:0007669"/>
    <property type="project" value="InterPro"/>
</dbReference>
<accession>A0A068YAM9</accession>
<gene>
    <name evidence="1" type="ORF">EmuJ_000924700</name>
</gene>
<dbReference type="PANTHER" id="PTHR24088">
    <property type="entry name" value="28S RIBOSOMAL PROTEIN S17, MITOCHONDRIAL"/>
    <property type="match status" value="1"/>
</dbReference>
<sequence length="167" mass="19216">MVRYWMHRSARVQKLVAPHVQKLFPFHRPELEGVSPVNASYSGRVVKAPFDLALGKVVPFGQELTAARKDIIKVKIHKLCLNKFLLKYFYQTRTYWAHKQGAEADIGDIVLVERCDPPIAFNTVYKLKKVVFPVGNIVDPISGLRCEGPDYPLEVMQQWLDEHRQKS</sequence>
<evidence type="ECO:0000313" key="1">
    <source>
        <dbReference type="EMBL" id="CDS41582.1"/>
    </source>
</evidence>
<dbReference type="InterPro" id="IPR012340">
    <property type="entry name" value="NA-bd_OB-fold"/>
</dbReference>
<name>A0A068YAM9_ECHMU</name>
<keyword evidence="2" id="KW-1185">Reference proteome</keyword>
<proteinExistence type="predicted"/>